<keyword evidence="7" id="KW-0808">Transferase</keyword>
<dbReference type="SUPFAM" id="SSF141000">
    <property type="entry name" value="Glu-tRNAGln amidotransferase C subunit"/>
    <property type="match status" value="1"/>
</dbReference>
<evidence type="ECO:0000256" key="1">
    <source>
        <dbReference type="ARBA" id="ARBA00010757"/>
    </source>
</evidence>
<comment type="function">
    <text evidence="3 6">Allows the formation of correctly charged Asn-tRNA(Asn) or Gln-tRNA(Gln) through the transamidation of misacylated Asp-tRNA(Asn) or Glu-tRNA(Gln) in organisms which lack either or both of asparaginyl-tRNA or glutaminyl-tRNA synthetases. The reaction takes place in the presence of glutamine and ATP through an activated phospho-Asp-tRNA(Asn) or phospho-Glu-tRNA(Gln).</text>
</comment>
<comment type="catalytic activity">
    <reaction evidence="5 6">
        <text>L-glutamyl-tRNA(Gln) + L-glutamine + ATP + H2O = L-glutaminyl-tRNA(Gln) + L-glutamate + ADP + phosphate + H(+)</text>
        <dbReference type="Rhea" id="RHEA:17521"/>
        <dbReference type="Rhea" id="RHEA-COMP:9681"/>
        <dbReference type="Rhea" id="RHEA-COMP:9684"/>
        <dbReference type="ChEBI" id="CHEBI:15377"/>
        <dbReference type="ChEBI" id="CHEBI:15378"/>
        <dbReference type="ChEBI" id="CHEBI:29985"/>
        <dbReference type="ChEBI" id="CHEBI:30616"/>
        <dbReference type="ChEBI" id="CHEBI:43474"/>
        <dbReference type="ChEBI" id="CHEBI:58359"/>
        <dbReference type="ChEBI" id="CHEBI:78520"/>
        <dbReference type="ChEBI" id="CHEBI:78521"/>
        <dbReference type="ChEBI" id="CHEBI:456216"/>
    </reaction>
</comment>
<dbReference type="InterPro" id="IPR036113">
    <property type="entry name" value="Asp/Glu-ADT_sf_sub_c"/>
</dbReference>
<dbReference type="NCBIfam" id="TIGR00135">
    <property type="entry name" value="gatC"/>
    <property type="match status" value="1"/>
</dbReference>
<proteinExistence type="inferred from homology"/>
<comment type="similarity">
    <text evidence="1 6">Belongs to the GatC family.</text>
</comment>
<evidence type="ECO:0000256" key="5">
    <source>
        <dbReference type="ARBA" id="ARBA00047913"/>
    </source>
</evidence>
<keyword evidence="8" id="KW-1185">Reference proteome</keyword>
<gene>
    <name evidence="6 7" type="primary">gatC</name>
    <name evidence="7" type="ORF">T472_0219260</name>
</gene>
<dbReference type="Gene3D" id="1.10.20.60">
    <property type="entry name" value="Glu-tRNAGln amidotransferase C subunit, N-terminal domain"/>
    <property type="match status" value="1"/>
</dbReference>
<evidence type="ECO:0000313" key="7">
    <source>
        <dbReference type="EMBL" id="ETA78980.1"/>
    </source>
</evidence>
<reference evidence="7 8" key="1">
    <citation type="journal article" date="2014" name="Genome Announc.">
        <title>Genome Sequence of Youngiibacter fragilis, the Type Strain of the Genus Youngiibacter.</title>
        <authorList>
            <person name="Wawrik C.B."/>
            <person name="Callaghan A.V."/>
            <person name="Stamps B.W."/>
            <person name="Wawrik B."/>
        </authorList>
    </citation>
    <scope>NUCLEOTIDE SEQUENCE [LARGE SCALE GENOMIC DNA]</scope>
    <source>
        <strain evidence="7 8">232.1</strain>
    </source>
</reference>
<dbReference type="GO" id="GO:0006412">
    <property type="term" value="P:translation"/>
    <property type="evidence" value="ECO:0007669"/>
    <property type="project" value="UniProtKB-UniRule"/>
</dbReference>
<dbReference type="AlphaFoldDB" id="V7HYC2"/>
<comment type="subunit">
    <text evidence="2 6">Heterotrimer of A, B and C subunits.</text>
</comment>
<dbReference type="GO" id="GO:0050567">
    <property type="term" value="F:glutaminyl-tRNA synthase (glutamine-hydrolyzing) activity"/>
    <property type="evidence" value="ECO:0007669"/>
    <property type="project" value="UniProtKB-UniRule"/>
</dbReference>
<sequence>MSVSRKDVDYIAELARLKFTEDEKSGFITDLNNILGYVDKLSELDTEGAEILVNPIYIENVYREDVVAKSMDQDEFLMNAPDRVEEYLRVPSVIEV</sequence>
<dbReference type="Pfam" id="PF02686">
    <property type="entry name" value="GatC"/>
    <property type="match status" value="1"/>
</dbReference>
<dbReference type="Proteomes" id="UP000017747">
    <property type="component" value="Unassembled WGS sequence"/>
</dbReference>
<keyword evidence="6" id="KW-0648">Protein biosynthesis</keyword>
<dbReference type="GO" id="GO:0070681">
    <property type="term" value="P:glutaminyl-tRNAGln biosynthesis via transamidation"/>
    <property type="evidence" value="ECO:0007669"/>
    <property type="project" value="TreeGrafter"/>
</dbReference>
<keyword evidence="6" id="KW-0067">ATP-binding</keyword>
<evidence type="ECO:0000256" key="4">
    <source>
        <dbReference type="ARBA" id="ARBA00047380"/>
    </source>
</evidence>
<dbReference type="PANTHER" id="PTHR15004">
    <property type="entry name" value="GLUTAMYL-TRNA(GLN) AMIDOTRANSFERASE SUBUNIT C, MITOCHONDRIAL"/>
    <property type="match status" value="1"/>
</dbReference>
<organism evidence="7 8">
    <name type="scientific">Youngiibacter fragilis 232.1</name>
    <dbReference type="NCBI Taxonomy" id="994573"/>
    <lineage>
        <taxon>Bacteria</taxon>
        <taxon>Bacillati</taxon>
        <taxon>Bacillota</taxon>
        <taxon>Clostridia</taxon>
        <taxon>Eubacteriales</taxon>
        <taxon>Clostridiaceae</taxon>
        <taxon>Youngiibacter</taxon>
    </lineage>
</organism>
<name>V7HYC2_9CLOT</name>
<dbReference type="STRING" id="994573.T472_0219260"/>
<comment type="caution">
    <text evidence="7">The sequence shown here is derived from an EMBL/GenBank/DDBJ whole genome shotgun (WGS) entry which is preliminary data.</text>
</comment>
<evidence type="ECO:0000256" key="6">
    <source>
        <dbReference type="HAMAP-Rule" id="MF_00122"/>
    </source>
</evidence>
<dbReference type="InterPro" id="IPR003837">
    <property type="entry name" value="GatC"/>
</dbReference>
<dbReference type="GO" id="GO:0050566">
    <property type="term" value="F:asparaginyl-tRNA synthase (glutamine-hydrolyzing) activity"/>
    <property type="evidence" value="ECO:0007669"/>
    <property type="project" value="RHEA"/>
</dbReference>
<dbReference type="OrthoDB" id="9813938at2"/>
<dbReference type="EMBL" id="AXUN02000233">
    <property type="protein sequence ID" value="ETA78980.1"/>
    <property type="molecule type" value="Genomic_DNA"/>
</dbReference>
<evidence type="ECO:0000256" key="3">
    <source>
        <dbReference type="ARBA" id="ARBA00024799"/>
    </source>
</evidence>
<comment type="catalytic activity">
    <reaction evidence="4 6">
        <text>L-aspartyl-tRNA(Asn) + L-glutamine + ATP + H2O = L-asparaginyl-tRNA(Asn) + L-glutamate + ADP + phosphate + 2 H(+)</text>
        <dbReference type="Rhea" id="RHEA:14513"/>
        <dbReference type="Rhea" id="RHEA-COMP:9674"/>
        <dbReference type="Rhea" id="RHEA-COMP:9677"/>
        <dbReference type="ChEBI" id="CHEBI:15377"/>
        <dbReference type="ChEBI" id="CHEBI:15378"/>
        <dbReference type="ChEBI" id="CHEBI:29985"/>
        <dbReference type="ChEBI" id="CHEBI:30616"/>
        <dbReference type="ChEBI" id="CHEBI:43474"/>
        <dbReference type="ChEBI" id="CHEBI:58359"/>
        <dbReference type="ChEBI" id="CHEBI:78515"/>
        <dbReference type="ChEBI" id="CHEBI:78516"/>
        <dbReference type="ChEBI" id="CHEBI:456216"/>
    </reaction>
</comment>
<dbReference type="GO" id="GO:0005524">
    <property type="term" value="F:ATP binding"/>
    <property type="evidence" value="ECO:0007669"/>
    <property type="project" value="UniProtKB-KW"/>
</dbReference>
<dbReference type="RefSeq" id="WP_023386182.1">
    <property type="nucleotide sequence ID" value="NZ_AXUN02000233.1"/>
</dbReference>
<dbReference type="GO" id="GO:0016740">
    <property type="term" value="F:transferase activity"/>
    <property type="evidence" value="ECO:0007669"/>
    <property type="project" value="UniProtKB-KW"/>
</dbReference>
<dbReference type="GO" id="GO:0006450">
    <property type="term" value="P:regulation of translational fidelity"/>
    <property type="evidence" value="ECO:0007669"/>
    <property type="project" value="InterPro"/>
</dbReference>
<keyword evidence="6" id="KW-0547">Nucleotide-binding</keyword>
<dbReference type="HAMAP" id="MF_00122">
    <property type="entry name" value="GatC"/>
    <property type="match status" value="1"/>
</dbReference>
<dbReference type="PANTHER" id="PTHR15004:SF0">
    <property type="entry name" value="GLUTAMYL-TRNA(GLN) AMIDOTRANSFERASE SUBUNIT C, MITOCHONDRIAL"/>
    <property type="match status" value="1"/>
</dbReference>
<accession>V7HYC2</accession>
<protein>
    <recommendedName>
        <fullName evidence="6">Aspartyl/glutamyl-tRNA(Asn/Gln) amidotransferase subunit C</fullName>
        <shortName evidence="6">Asp/Glu-ADT subunit C</shortName>
        <ecNumber evidence="6">6.3.5.-</ecNumber>
    </recommendedName>
</protein>
<dbReference type="eggNOG" id="COG0721">
    <property type="taxonomic scope" value="Bacteria"/>
</dbReference>
<keyword evidence="6 7" id="KW-0436">Ligase</keyword>
<evidence type="ECO:0000256" key="2">
    <source>
        <dbReference type="ARBA" id="ARBA00011123"/>
    </source>
</evidence>
<evidence type="ECO:0000313" key="8">
    <source>
        <dbReference type="Proteomes" id="UP000017747"/>
    </source>
</evidence>
<dbReference type="EC" id="6.3.5.-" evidence="6"/>
<dbReference type="PATRIC" id="fig|994573.3.peg.3664"/>